<dbReference type="AlphaFoldDB" id="A0A4R5QC98"/>
<evidence type="ECO:0000313" key="2">
    <source>
        <dbReference type="Proteomes" id="UP000295096"/>
    </source>
</evidence>
<proteinExistence type="predicted"/>
<dbReference type="EMBL" id="SMSJ01000042">
    <property type="protein sequence ID" value="TDH60229.1"/>
    <property type="molecule type" value="Genomic_DNA"/>
</dbReference>
<sequence length="94" mass="10170">MIIRVSPQWQVTIPKSLRARLGRPRQMEARLERASLVLTPILMESVETAERTLRPEGITAEVLVAAMDLVAARRRKAAAAAVAAGAAVRAQDAV</sequence>
<keyword evidence="2" id="KW-1185">Reference proteome</keyword>
<dbReference type="OrthoDB" id="7275295at2"/>
<reference evidence="1 2" key="1">
    <citation type="journal article" date="2016" name="J. Microbiol.">
        <title>Dankookia rubra gen. nov., sp. nov., an alphaproteobacterium isolated from sediment of a shallow stream.</title>
        <authorList>
            <person name="Kim W.H."/>
            <person name="Kim D.H."/>
            <person name="Kang K."/>
            <person name="Ahn T.Y."/>
        </authorList>
    </citation>
    <scope>NUCLEOTIDE SEQUENCE [LARGE SCALE GENOMIC DNA]</scope>
    <source>
        <strain evidence="1 2">JCM30602</strain>
    </source>
</reference>
<comment type="caution">
    <text evidence="1">The sequence shown here is derived from an EMBL/GenBank/DDBJ whole genome shotgun (WGS) entry which is preliminary data.</text>
</comment>
<organism evidence="1 2">
    <name type="scientific">Dankookia rubra</name>
    <dbReference type="NCBI Taxonomy" id="1442381"/>
    <lineage>
        <taxon>Bacteria</taxon>
        <taxon>Pseudomonadati</taxon>
        <taxon>Pseudomonadota</taxon>
        <taxon>Alphaproteobacteria</taxon>
        <taxon>Acetobacterales</taxon>
        <taxon>Roseomonadaceae</taxon>
        <taxon>Dankookia</taxon>
    </lineage>
</organism>
<gene>
    <name evidence="1" type="ORF">E2C06_23150</name>
</gene>
<protein>
    <submittedName>
        <fullName evidence="1">Uncharacterized protein</fullName>
    </submittedName>
</protein>
<name>A0A4R5QC98_9PROT</name>
<dbReference type="RefSeq" id="WP_133290972.1">
    <property type="nucleotide sequence ID" value="NZ_SMSJ01000042.1"/>
</dbReference>
<dbReference type="Proteomes" id="UP000295096">
    <property type="component" value="Unassembled WGS sequence"/>
</dbReference>
<evidence type="ECO:0000313" key="1">
    <source>
        <dbReference type="EMBL" id="TDH60229.1"/>
    </source>
</evidence>
<accession>A0A4R5QC98</accession>